<dbReference type="Proteomes" id="UP000636458">
    <property type="component" value="Unassembled WGS sequence"/>
</dbReference>
<evidence type="ECO:0000256" key="2">
    <source>
        <dbReference type="ARBA" id="ARBA00022475"/>
    </source>
</evidence>
<feature type="transmembrane region" description="Helical" evidence="6">
    <location>
        <begin position="46"/>
        <end position="67"/>
    </location>
</feature>
<dbReference type="AlphaFoldDB" id="A0A934VZ99"/>
<evidence type="ECO:0000256" key="1">
    <source>
        <dbReference type="ARBA" id="ARBA00004651"/>
    </source>
</evidence>
<dbReference type="EMBL" id="JAEPES010000001">
    <property type="protein sequence ID" value="MBK4346455.1"/>
    <property type="molecule type" value="Genomic_DNA"/>
</dbReference>
<feature type="transmembrane region" description="Helical" evidence="6">
    <location>
        <begin position="362"/>
        <end position="381"/>
    </location>
</feature>
<feature type="transmembrane region" description="Helical" evidence="6">
    <location>
        <begin position="92"/>
        <end position="112"/>
    </location>
</feature>
<feature type="transmembrane region" description="Helical" evidence="6">
    <location>
        <begin position="124"/>
        <end position="146"/>
    </location>
</feature>
<evidence type="ECO:0000313" key="9">
    <source>
        <dbReference type="Proteomes" id="UP000636458"/>
    </source>
</evidence>
<reference evidence="8" key="1">
    <citation type="submission" date="2021-01" db="EMBL/GenBank/DDBJ databases">
        <title>Lacisediminihabitans sp. nov. strain G11-30, isolated from Antarctic Soil.</title>
        <authorList>
            <person name="Li J."/>
        </authorList>
    </citation>
    <scope>NUCLEOTIDE SEQUENCE</scope>
    <source>
        <strain evidence="8">G11-30</strain>
    </source>
</reference>
<evidence type="ECO:0000256" key="6">
    <source>
        <dbReference type="SAM" id="Phobius"/>
    </source>
</evidence>
<feature type="transmembrane region" description="Helical" evidence="6">
    <location>
        <begin position="153"/>
        <end position="174"/>
    </location>
</feature>
<evidence type="ECO:0000256" key="5">
    <source>
        <dbReference type="ARBA" id="ARBA00023136"/>
    </source>
</evidence>
<feature type="transmembrane region" description="Helical" evidence="6">
    <location>
        <begin position="334"/>
        <end position="355"/>
    </location>
</feature>
<sequence>MTDARPVGRPPARLSGFVIILVATGIAGVISYVVTILVPNRVGPALYVPFAVFWSSIYLVVGALGGIQQEVTRGTHPVSGDGPYRVSRARNFGLVAGLTVLALVLATAPLWVRAAFPTEGWALVPPLAIGTSSFVMVAVLAGSLYGVSAWTPIALMITVDALLRLIGLAIALAFTTDVVVLAWAVALPFPVTLIVLWPFIRPSIVGRSQLDVGYRALTWNVARTVVAATATGIMVSGFPLMLGLTSHSVPRALQGMFVLAITLTRAPLIVVAMSLQSYLVVQFRNHSERFWRQFLRLLGIVAAGGAVLAFGGWLLGPAIYGLISPTGPQPDGPFFAILVASSALVAALCITAPAVLARSQHLVYTAGWVAGAVVTVAALLLPLDFATRTICALVAGPIVGLLVHGTYLVSAGLRERRAR</sequence>
<evidence type="ECO:0000256" key="3">
    <source>
        <dbReference type="ARBA" id="ARBA00022692"/>
    </source>
</evidence>
<proteinExistence type="predicted"/>
<feature type="transmembrane region" description="Helical" evidence="6">
    <location>
        <begin position="387"/>
        <end position="409"/>
    </location>
</feature>
<keyword evidence="4 6" id="KW-1133">Transmembrane helix</keyword>
<accession>A0A934VZ99</accession>
<keyword evidence="9" id="KW-1185">Reference proteome</keyword>
<name>A0A934VZ99_9MICO</name>
<evidence type="ECO:0000313" key="7">
    <source>
        <dbReference type="EMBL" id="MBK4346455.1"/>
    </source>
</evidence>
<feature type="transmembrane region" description="Helical" evidence="6">
    <location>
        <begin position="180"/>
        <end position="200"/>
    </location>
</feature>
<organism evidence="8 9">
    <name type="scientific">Lacisediminihabitans changchengi</name>
    <dbReference type="NCBI Taxonomy" id="2787634"/>
    <lineage>
        <taxon>Bacteria</taxon>
        <taxon>Bacillati</taxon>
        <taxon>Actinomycetota</taxon>
        <taxon>Actinomycetes</taxon>
        <taxon>Micrococcales</taxon>
        <taxon>Microbacteriaceae</taxon>
        <taxon>Lacisediminihabitans</taxon>
    </lineage>
</organism>
<keyword evidence="5 6" id="KW-0472">Membrane</keyword>
<keyword evidence="2" id="KW-1003">Cell membrane</keyword>
<evidence type="ECO:0000256" key="4">
    <source>
        <dbReference type="ARBA" id="ARBA00022989"/>
    </source>
</evidence>
<comment type="subcellular location">
    <subcellularLocation>
        <location evidence="1">Cell membrane</location>
        <topology evidence="1">Multi-pass membrane protein</topology>
    </subcellularLocation>
</comment>
<evidence type="ECO:0008006" key="10">
    <source>
        <dbReference type="Google" id="ProtNLM"/>
    </source>
</evidence>
<keyword evidence="3 6" id="KW-0812">Transmembrane</keyword>
<comment type="caution">
    <text evidence="8">The sequence shown here is derived from an EMBL/GenBank/DDBJ whole genome shotgun (WGS) entry which is preliminary data.</text>
</comment>
<feature type="transmembrane region" description="Helical" evidence="6">
    <location>
        <begin position="293"/>
        <end position="314"/>
    </location>
</feature>
<dbReference type="GO" id="GO:0005886">
    <property type="term" value="C:plasma membrane"/>
    <property type="evidence" value="ECO:0007669"/>
    <property type="project" value="UniProtKB-SubCell"/>
</dbReference>
<dbReference type="RefSeq" id="WP_200554786.1">
    <property type="nucleotide sequence ID" value="NZ_JAEPES010000001.1"/>
</dbReference>
<dbReference type="PANTHER" id="PTHR30250">
    <property type="entry name" value="PST FAMILY PREDICTED COLANIC ACID TRANSPORTER"/>
    <property type="match status" value="1"/>
</dbReference>
<gene>
    <name evidence="7" type="ORF">IV501_02300</name>
    <name evidence="8" type="ORF">IV501_14855</name>
</gene>
<feature type="transmembrane region" description="Helical" evidence="6">
    <location>
        <begin position="221"/>
        <end position="244"/>
    </location>
</feature>
<dbReference type="EMBL" id="JAEPES010000005">
    <property type="protein sequence ID" value="MBK4348917.1"/>
    <property type="molecule type" value="Genomic_DNA"/>
</dbReference>
<dbReference type="InterPro" id="IPR050833">
    <property type="entry name" value="Poly_Biosynth_Transport"/>
</dbReference>
<feature type="transmembrane region" description="Helical" evidence="6">
    <location>
        <begin position="256"/>
        <end position="281"/>
    </location>
</feature>
<protein>
    <recommendedName>
        <fullName evidence="10">Polysaccharide biosynthesis protein</fullName>
    </recommendedName>
</protein>
<dbReference type="PANTHER" id="PTHR30250:SF11">
    <property type="entry name" value="O-ANTIGEN TRANSPORTER-RELATED"/>
    <property type="match status" value="1"/>
</dbReference>
<feature type="transmembrane region" description="Helical" evidence="6">
    <location>
        <begin position="12"/>
        <end position="34"/>
    </location>
</feature>
<evidence type="ECO:0000313" key="8">
    <source>
        <dbReference type="EMBL" id="MBK4348917.1"/>
    </source>
</evidence>